<dbReference type="Pfam" id="PF05118">
    <property type="entry name" value="Asp_Arg_Hydrox"/>
    <property type="match status" value="1"/>
</dbReference>
<keyword evidence="3" id="KW-0560">Oxidoreductase</keyword>
<dbReference type="SUPFAM" id="SSF51197">
    <property type="entry name" value="Clavaminate synthase-like"/>
    <property type="match status" value="1"/>
</dbReference>
<protein>
    <recommendedName>
        <fullName evidence="4">Aspartyl/asparaginy/proline hydroxylase domain-containing protein</fullName>
    </recommendedName>
</protein>
<name>A0A7S2K737_9DINO</name>
<dbReference type="GO" id="GO:0051213">
    <property type="term" value="F:dioxygenase activity"/>
    <property type="evidence" value="ECO:0007669"/>
    <property type="project" value="UniProtKB-KW"/>
</dbReference>
<dbReference type="InterPro" id="IPR007803">
    <property type="entry name" value="Asp/Arg/Pro-Hydrxlase"/>
</dbReference>
<dbReference type="EMBL" id="HBGW01042828">
    <property type="protein sequence ID" value="CAD9568194.1"/>
    <property type="molecule type" value="Transcribed_RNA"/>
</dbReference>
<dbReference type="AlphaFoldDB" id="A0A7S2K737"/>
<keyword evidence="2" id="KW-0223">Dioxygenase</keyword>
<evidence type="ECO:0000256" key="2">
    <source>
        <dbReference type="ARBA" id="ARBA00022964"/>
    </source>
</evidence>
<evidence type="ECO:0000259" key="4">
    <source>
        <dbReference type="Pfam" id="PF05118"/>
    </source>
</evidence>
<comment type="similarity">
    <text evidence="1">Belongs to the aspartyl/asparaginyl beta-hydroxylase family.</text>
</comment>
<dbReference type="PANTHER" id="PTHR46332">
    <property type="entry name" value="ASPARTATE BETA-HYDROXYLASE DOMAIN-CONTAINING PROTEIN 2"/>
    <property type="match status" value="1"/>
</dbReference>
<dbReference type="InterPro" id="IPR027443">
    <property type="entry name" value="IPNS-like_sf"/>
</dbReference>
<organism evidence="5">
    <name type="scientific">Zooxanthella nutricula</name>
    <dbReference type="NCBI Taxonomy" id="1333877"/>
    <lineage>
        <taxon>Eukaryota</taxon>
        <taxon>Sar</taxon>
        <taxon>Alveolata</taxon>
        <taxon>Dinophyceae</taxon>
        <taxon>Peridiniales</taxon>
        <taxon>Peridiniales incertae sedis</taxon>
        <taxon>Zooxanthella</taxon>
    </lineage>
</organism>
<dbReference type="Gene3D" id="2.60.120.330">
    <property type="entry name" value="B-lactam Antibiotic, Isopenicillin N Synthase, Chain"/>
    <property type="match status" value="1"/>
</dbReference>
<dbReference type="PANTHER" id="PTHR46332:SF5">
    <property type="entry name" value="ASPARTATE BETA-HYDROXYLASE DOMAIN CONTAINING 2"/>
    <property type="match status" value="1"/>
</dbReference>
<evidence type="ECO:0000313" key="5">
    <source>
        <dbReference type="EMBL" id="CAD9568194.1"/>
    </source>
</evidence>
<feature type="domain" description="Aspartyl/asparaginy/proline hydroxylase" evidence="4">
    <location>
        <begin position="101"/>
        <end position="248"/>
    </location>
</feature>
<sequence>MEAWAVKLATVNRAEGVVGFTKMLIGAIRQVVDGFSPTGASMDRVAALVWRLAAGQIHDVTTPGAGRQFAPSYLEGLLPSAPFHAPAAHPWLAPLARRAGAIQREMHAQAVEGLWAPASKAACQKMFAPEWRIVSLVTSGIWVQGGRFPETRAALESASSQGLRAFEVLLARMPARTSIGSHSDNMNYVLTAHVGLELEEGSCELTVGEHAHGWREGEALVFDTSYMHSAVNRSGRDRYVLVIRFWHPSVSEEERFAFLFLQQVMAQMKAHGQAEVLFQAKHETHGPHAAGPGGPPR</sequence>
<dbReference type="GO" id="GO:0016020">
    <property type="term" value="C:membrane"/>
    <property type="evidence" value="ECO:0007669"/>
    <property type="project" value="TreeGrafter"/>
</dbReference>
<dbReference type="InterPro" id="IPR051821">
    <property type="entry name" value="Asp/Asn_beta-hydroxylase"/>
</dbReference>
<evidence type="ECO:0000256" key="1">
    <source>
        <dbReference type="ARBA" id="ARBA00007730"/>
    </source>
</evidence>
<accession>A0A7S2K737</accession>
<proteinExistence type="inferred from homology"/>
<evidence type="ECO:0000256" key="3">
    <source>
        <dbReference type="ARBA" id="ARBA00023002"/>
    </source>
</evidence>
<reference evidence="5" key="1">
    <citation type="submission" date="2021-01" db="EMBL/GenBank/DDBJ databases">
        <authorList>
            <person name="Corre E."/>
            <person name="Pelletier E."/>
            <person name="Niang G."/>
            <person name="Scheremetjew M."/>
            <person name="Finn R."/>
            <person name="Kale V."/>
            <person name="Holt S."/>
            <person name="Cochrane G."/>
            <person name="Meng A."/>
            <person name="Brown T."/>
            <person name="Cohen L."/>
        </authorList>
    </citation>
    <scope>NUCLEOTIDE SEQUENCE</scope>
    <source>
        <strain evidence="5">RCC3387</strain>
    </source>
</reference>
<gene>
    <name evidence="5" type="ORF">BRAN1462_LOCUS27138</name>
</gene>